<proteinExistence type="predicted"/>
<dbReference type="Pfam" id="PF01230">
    <property type="entry name" value="HIT"/>
    <property type="match status" value="1"/>
</dbReference>
<dbReference type="InterPro" id="IPR011146">
    <property type="entry name" value="HIT-like"/>
</dbReference>
<reference evidence="3 4" key="2">
    <citation type="submission" date="2018-12" db="EMBL/GenBank/DDBJ databases">
        <title>Simiduia agarivorans gen. nov., sp. nov., a marine, agarolytic bacterium isolated from shallow coastal water from Keelung, Taiwan.</title>
        <authorList>
            <person name="Shieh W.Y."/>
        </authorList>
    </citation>
    <scope>NUCLEOTIDE SEQUENCE [LARGE SCALE GENOMIC DNA]</scope>
    <source>
        <strain evidence="3 4">GTF-13</strain>
    </source>
</reference>
<organism evidence="3 4">
    <name type="scientific">Aestuariirhabdus litorea</name>
    <dbReference type="NCBI Taxonomy" id="2528527"/>
    <lineage>
        <taxon>Bacteria</taxon>
        <taxon>Pseudomonadati</taxon>
        <taxon>Pseudomonadota</taxon>
        <taxon>Gammaproteobacteria</taxon>
        <taxon>Oceanospirillales</taxon>
        <taxon>Aestuariirhabdaceae</taxon>
        <taxon>Aestuariirhabdus</taxon>
    </lineage>
</organism>
<dbReference type="AlphaFoldDB" id="A0A3P3VP21"/>
<dbReference type="InterPro" id="IPR026026">
    <property type="entry name" value="HIT_Hint"/>
</dbReference>
<keyword evidence="4" id="KW-1185">Reference proteome</keyword>
<evidence type="ECO:0000256" key="1">
    <source>
        <dbReference type="PROSITE-ProRule" id="PRU00464"/>
    </source>
</evidence>
<reference evidence="3 4" key="1">
    <citation type="submission" date="2018-08" db="EMBL/GenBank/DDBJ databases">
        <authorList>
            <person name="Khan S.A."/>
        </authorList>
    </citation>
    <scope>NUCLEOTIDE SEQUENCE [LARGE SCALE GENOMIC DNA]</scope>
    <source>
        <strain evidence="3 4">GTF-13</strain>
    </source>
</reference>
<dbReference type="Proteomes" id="UP000280792">
    <property type="component" value="Unassembled WGS sequence"/>
</dbReference>
<comment type="caution">
    <text evidence="3">The sequence shown here is derived from an EMBL/GenBank/DDBJ whole genome shotgun (WGS) entry which is preliminary data.</text>
</comment>
<feature type="domain" description="HIT" evidence="2">
    <location>
        <begin position="37"/>
        <end position="105"/>
    </location>
</feature>
<dbReference type="InterPro" id="IPR036265">
    <property type="entry name" value="HIT-like_sf"/>
</dbReference>
<dbReference type="Gene3D" id="3.30.428.10">
    <property type="entry name" value="HIT-like"/>
    <property type="match status" value="1"/>
</dbReference>
<accession>A0A3P3VP21</accession>
<dbReference type="GO" id="GO:0003824">
    <property type="term" value="F:catalytic activity"/>
    <property type="evidence" value="ECO:0007669"/>
    <property type="project" value="InterPro"/>
</dbReference>
<dbReference type="EMBL" id="QWEZ01000001">
    <property type="protein sequence ID" value="RRJ84164.1"/>
    <property type="molecule type" value="Genomic_DNA"/>
</dbReference>
<evidence type="ECO:0000313" key="4">
    <source>
        <dbReference type="Proteomes" id="UP000280792"/>
    </source>
</evidence>
<evidence type="ECO:0000313" key="3">
    <source>
        <dbReference type="EMBL" id="RRJ84164.1"/>
    </source>
</evidence>
<dbReference type="PROSITE" id="PS51084">
    <property type="entry name" value="HIT_2"/>
    <property type="match status" value="1"/>
</dbReference>
<dbReference type="SUPFAM" id="SSF54197">
    <property type="entry name" value="HIT-like"/>
    <property type="match status" value="1"/>
</dbReference>
<sequence>MDEYQLDPQLSRDTLRVGEFPLCSLLLMNDNHYPWFILVPRRAGVQEIYQLAEEDRQQLLWESCYVSEKLKDLYSADKMNLAALGNMVPQLHLHHVVRYKTDAAWPAPVWGAVKATPYTEQQLAETMQRLKLVFTDQFEFAG</sequence>
<evidence type="ECO:0000259" key="2">
    <source>
        <dbReference type="PROSITE" id="PS51084"/>
    </source>
</evidence>
<name>A0A3P3VP21_9GAMM</name>
<dbReference type="RefSeq" id="WP_125014590.1">
    <property type="nucleotide sequence ID" value="NZ_QWEZ01000001.1"/>
</dbReference>
<protein>
    <submittedName>
        <fullName evidence="3">HIT domain-containing protein</fullName>
    </submittedName>
</protein>
<gene>
    <name evidence="3" type="ORF">D0544_03320</name>
</gene>
<dbReference type="PIRSF" id="PIRSF000714">
    <property type="entry name" value="HIT"/>
    <property type="match status" value="1"/>
</dbReference>
<comment type="caution">
    <text evidence="1">Lacks conserved residue(s) required for the propagation of feature annotation.</text>
</comment>